<comment type="PTM">
    <text evidence="22">Palmitoylated.</text>
</comment>
<dbReference type="InterPro" id="IPR008980">
    <property type="entry name" value="Capsid_hemagglutn"/>
</dbReference>
<keyword evidence="14 22" id="KW-1164">Virus endocytosis by host</keyword>
<feature type="coiled-coil region" evidence="24">
    <location>
        <begin position="385"/>
        <end position="430"/>
    </location>
</feature>
<keyword evidence="13 22" id="KW-0261">Viral envelope protein</keyword>
<keyword evidence="4 22" id="KW-1170">Fusion of virus membrane with host endosomal membrane</keyword>
<keyword evidence="22" id="KW-1133">Transmembrane helix</keyword>
<sequence length="568" mass="63429">MISFIVIALALSHTTYSQITNGSTGNPVICLGHHAVENGTYVKTLTDNQIEVVSAKELVETNHIDELCPSPLKLVDGQDCDLINGALGSPGCDHLQDTTWDVFIERPTAMDTCYPFDVPDYQSLRSILASSGSLEFIAEQFTWNGVKVDGSSSACLRGGRNSFFTRLNWLTKATNGNYGPINVTKENTGSYVRLYLWGVHHPSSDTEQTDLYKVATGRVTVSTRSNQISIIPNIGSRPRVRNQSGRISIYWTLVNPGDSIIFNSIGNLIAPRGHYKISKSTRSTVLRSDKKIGSCTSPCITDKGSIQSDKPFQNVSRIAIGNCPKYVKQGSLMLATGMRNIPDKQTKGLFGAIAGFIENGWQGLIDGWYGFRHQNAEGTGTAADLKSTQAAIDQINGKLNRLIEKTNEKYHQIEKEFEQVEGRIQDLEKYVEDTKIDLWSYNAELLVALENQHTIDVTDSEMNKLFERVRRQLRENAEDQGNGCFEIFHQCDNNCIESIRNGTYDHNIYRDEAINNRIKINPVNLTMGYKDIILWISFSMSCFVFVALILGFVLWACKNGNIRCQICI</sequence>
<organism evidence="25 26">
    <name type="scientific">Influenza A virus</name>
    <name type="common">A/blue-winged teal/Guatemala/CIP049H106-62/2011(H14N6)</name>
    <dbReference type="NCBI Taxonomy" id="1454181"/>
    <lineage>
        <taxon>Viruses</taxon>
        <taxon>Riboviria</taxon>
        <taxon>Orthornavirae</taxon>
        <taxon>Negarnaviricota</taxon>
        <taxon>Polyploviricotina</taxon>
        <taxon>Insthoviricetes</taxon>
        <taxon>Articulavirales</taxon>
        <taxon>Orthomyxoviridae</taxon>
        <taxon>Alphainfluenzavirus</taxon>
        <taxon>Alphainfluenzavirus influenzae</taxon>
        <taxon>Influenza A virus</taxon>
    </lineage>
</organism>
<keyword evidence="20 22" id="KW-0449">Lipoprotein</keyword>
<dbReference type="Pfam" id="PF00509">
    <property type="entry name" value="Hemagglutinin"/>
    <property type="match status" value="1"/>
</dbReference>
<dbReference type="PRINTS" id="PR00330">
    <property type="entry name" value="HEMAGGLUTN1"/>
</dbReference>
<dbReference type="GO" id="GO:0075512">
    <property type="term" value="P:clathrin-dependent endocytosis of virus by host cell"/>
    <property type="evidence" value="ECO:0007669"/>
    <property type="project" value="UniProtKB-UniRule"/>
</dbReference>
<reference evidence="25 26" key="1">
    <citation type="journal article" date="2014" name="PLoS ONE">
        <title>Genomic Characterization of H14 Subtype Influenza A Viruses in New World Waterfowl and Experimental Infectivity in Mallards (Anas platyrhynchos).</title>
        <authorList>
            <person name="Ramey A.M."/>
            <person name="Poulson R.L."/>
            <person name="Gonzalez-Reiche A.S."/>
            <person name="Perez D.R."/>
            <person name="Stallknecht D.E."/>
            <person name="Brown J.D."/>
        </authorList>
    </citation>
    <scope>NUCLEOTIDE SEQUENCE [LARGE SCALE GENOMIC DNA]</scope>
    <source>
        <strain evidence="25">A/blue-winged teal/Guatemala/CIP049H106-62/2011</strain>
    </source>
</reference>
<keyword evidence="9 22" id="KW-1162">Viral penetration into host cytoplasm</keyword>
<dbReference type="GO" id="GO:0039654">
    <property type="term" value="P:fusion of virus membrane with host endosome membrane"/>
    <property type="evidence" value="ECO:0007669"/>
    <property type="project" value="UniProtKB-UniRule"/>
</dbReference>
<dbReference type="Gene3D" id="3.90.209.20">
    <property type="match status" value="1"/>
</dbReference>
<dbReference type="HAMAP" id="MF_04072">
    <property type="entry name" value="INFV_HEMA"/>
    <property type="match status" value="1"/>
</dbReference>
<dbReference type="GO" id="GO:0046761">
    <property type="term" value="P:viral budding from plasma membrane"/>
    <property type="evidence" value="ECO:0007669"/>
    <property type="project" value="UniProtKB-UniRule"/>
</dbReference>
<evidence type="ECO:0000256" key="2">
    <source>
        <dbReference type="ARBA" id="ARBA00006321"/>
    </source>
</evidence>
<dbReference type="InterPro" id="IPR001364">
    <property type="entry name" value="Hemagglutn_influenz_A/B"/>
</dbReference>
<keyword evidence="11 22" id="KW-0946">Virion</keyword>
<keyword evidence="17 22" id="KW-1015">Disulfide bond</keyword>
<evidence type="ECO:0000256" key="11">
    <source>
        <dbReference type="ARBA" id="ARBA00022844"/>
    </source>
</evidence>
<evidence type="ECO:0000256" key="1">
    <source>
        <dbReference type="ARBA" id="ARBA00004310"/>
    </source>
</evidence>
<evidence type="ECO:0000256" key="23">
    <source>
        <dbReference type="RuleBase" id="RU003324"/>
    </source>
</evidence>
<feature type="disulfide bond" evidence="22">
    <location>
        <begin position="299"/>
        <end position="323"/>
    </location>
</feature>
<dbReference type="InterPro" id="IPR000149">
    <property type="entry name" value="Hemagglutn_influenz_A"/>
</dbReference>
<evidence type="ECO:0000256" key="14">
    <source>
        <dbReference type="ARBA" id="ARBA00022890"/>
    </source>
</evidence>
<dbReference type="GO" id="GO:0055036">
    <property type="term" value="C:virion membrane"/>
    <property type="evidence" value="ECO:0007669"/>
    <property type="project" value="UniProtKB-SubCell"/>
</dbReference>
<dbReference type="GO" id="GO:0019031">
    <property type="term" value="C:viral envelope"/>
    <property type="evidence" value="ECO:0007669"/>
    <property type="project" value="UniProtKB-UniRule"/>
</dbReference>
<feature type="disulfide bond" evidence="22">
    <location>
        <begin position="491"/>
        <end position="495"/>
    </location>
</feature>
<feature type="lipid moiety-binding region" description="S-palmitoyl cysteine; by host" evidence="22">
    <location>
        <position position="567"/>
    </location>
</feature>
<keyword evidence="21 22" id="KW-1160">Virus entry into host cell</keyword>
<accession>A0A059T3V2</accession>
<evidence type="ECO:0000256" key="9">
    <source>
        <dbReference type="ARBA" id="ARBA00022595"/>
    </source>
</evidence>
<evidence type="ECO:0000256" key="5">
    <source>
        <dbReference type="ARBA" id="ARBA00022511"/>
    </source>
</evidence>
<comment type="PTM">
    <text evidence="22">In natural infection, inactive HA is matured into HA1 and HA2 outside the cell by one or more trypsin-like, arginine-specific endoprotease secreted by the bronchial epithelial cells. One identified protease that may be involved in this process is secreted in lungs by club cells.</text>
</comment>
<evidence type="ECO:0000256" key="18">
    <source>
        <dbReference type="ARBA" id="ARBA00023180"/>
    </source>
</evidence>
<keyword evidence="16 22" id="KW-0564">Palmitate</keyword>
<evidence type="ECO:0000256" key="12">
    <source>
        <dbReference type="ARBA" id="ARBA00022870"/>
    </source>
</evidence>
<dbReference type="GO" id="GO:0046789">
    <property type="term" value="F:host cell surface receptor binding"/>
    <property type="evidence" value="ECO:0007669"/>
    <property type="project" value="UniProtKB-UniRule"/>
</dbReference>
<name>A0A059T3V2_9INFA</name>
<comment type="caution">
    <text evidence="22">Lacks conserved residue(s) required for the propagation of feature annotation.</text>
</comment>
<feature type="lipid moiety-binding region" description="S-palmitoyl cysteine; by host" evidence="22">
    <location>
        <position position="557"/>
    </location>
</feature>
<keyword evidence="8 22" id="KW-0945">Host-virus interaction</keyword>
<evidence type="ECO:0000256" key="22">
    <source>
        <dbReference type="HAMAP-Rule" id="MF_04072"/>
    </source>
</evidence>
<comment type="function">
    <text evidence="23">Binds to sialic acid-containing receptors on the cell surface, bringing about the attachment of the virus particle to the cell. This attachment induces virion internalization of about two third of the virus particles through clathrin-dependent endocytosis and about one third through a clathrin- and caveolin-independent pathway. Plays a major role in the determination of host range restriction and virulence. Class I viral fusion protein. Responsible for penetration of the virus into the cell cytoplasm by mediating the fusion of the membrane of the endocytosed virus particle with the endosomal membrane. Low pH in endosomes induces an irreversible conformational change in HA2, releasing the fusion hydrophobic peptide. Several trimers are required to form a competent fusion pore.</text>
</comment>
<evidence type="ECO:0000256" key="20">
    <source>
        <dbReference type="ARBA" id="ARBA00023288"/>
    </source>
</evidence>
<dbReference type="GO" id="GO:0019062">
    <property type="term" value="P:virion attachment to host cell"/>
    <property type="evidence" value="ECO:0007669"/>
    <property type="project" value="UniProtKB-KW"/>
</dbReference>
<evidence type="ECO:0000256" key="4">
    <source>
        <dbReference type="ARBA" id="ARBA00022510"/>
    </source>
</evidence>
<dbReference type="GO" id="GO:0016020">
    <property type="term" value="C:membrane"/>
    <property type="evidence" value="ECO:0007669"/>
    <property type="project" value="UniProtKB-UniRule"/>
</dbReference>
<evidence type="ECO:0000256" key="7">
    <source>
        <dbReference type="ARBA" id="ARBA00022570"/>
    </source>
</evidence>
<keyword evidence="5 22" id="KW-1032">Host cell membrane</keyword>
<protein>
    <recommendedName>
        <fullName evidence="22">Hemagglutinin</fullName>
    </recommendedName>
    <component>
        <recommendedName>
            <fullName evidence="22">Hemagglutinin HA1 chain</fullName>
        </recommendedName>
    </component>
    <component>
        <recommendedName>
            <fullName evidence="22">Hemagglutinin HA2 chain</fullName>
        </recommendedName>
    </component>
</protein>
<evidence type="ECO:0000313" key="25">
    <source>
        <dbReference type="EMBL" id="AHJ57322.1"/>
    </source>
</evidence>
<keyword evidence="6 22" id="KW-0348">Hemagglutinin</keyword>
<evidence type="ECO:0000256" key="15">
    <source>
        <dbReference type="ARBA" id="ARBA00023136"/>
    </source>
</evidence>
<evidence type="ECO:0000256" key="19">
    <source>
        <dbReference type="ARBA" id="ARBA00023261"/>
    </source>
</evidence>
<comment type="similarity">
    <text evidence="2 22 23">Belongs to the influenza viruses hemagglutinin family.</text>
</comment>
<keyword evidence="18 22" id="KW-0325">Glycoprotein</keyword>
<keyword evidence="15 22" id="KW-0472">Membrane</keyword>
<evidence type="ECO:0000256" key="13">
    <source>
        <dbReference type="ARBA" id="ARBA00022879"/>
    </source>
</evidence>
<evidence type="ECO:0000256" key="17">
    <source>
        <dbReference type="ARBA" id="ARBA00023157"/>
    </source>
</evidence>
<dbReference type="SUPFAM" id="SSF58064">
    <property type="entry name" value="Influenza hemagglutinin (stalk)"/>
    <property type="match status" value="1"/>
</dbReference>
<evidence type="ECO:0000256" key="6">
    <source>
        <dbReference type="ARBA" id="ARBA00022546"/>
    </source>
</evidence>
<keyword evidence="24" id="KW-0175">Coiled coil</keyword>
<dbReference type="Proteomes" id="UP000168284">
    <property type="component" value="Genome"/>
</dbReference>
<evidence type="ECO:0000256" key="21">
    <source>
        <dbReference type="ARBA" id="ARBA00023296"/>
    </source>
</evidence>
<proteinExistence type="inferred from homology"/>
<feature type="transmembrane region" description="Helical" evidence="22">
    <location>
        <begin position="532"/>
        <end position="556"/>
    </location>
</feature>
<gene>
    <name evidence="22 25" type="primary">HA</name>
</gene>
<keyword evidence="12 22" id="KW-1043">Host membrane</keyword>
<keyword evidence="22" id="KW-0812">Transmembrane</keyword>
<dbReference type="EMBL" id="KJ195668">
    <property type="protein sequence ID" value="AHJ57322.1"/>
    <property type="molecule type" value="Viral_cRNA"/>
</dbReference>
<evidence type="ECO:0000256" key="24">
    <source>
        <dbReference type="SAM" id="Coils"/>
    </source>
</evidence>
<comment type="subcellular location">
    <subcellularLocation>
        <location evidence="1 22">Host apical cell membrane</location>
        <topology evidence="1 22">Single-pass type I membrane protein</topology>
    </subcellularLocation>
    <subcellularLocation>
        <location evidence="22">Virion membrane</location>
        <topology evidence="22">Single-pass type I membrane protein</topology>
    </subcellularLocation>
    <text evidence="22">Targeted to the apical plasma membrane in epithelial polarized cells through a signal present in the transmembrane domain. Associated with glycosphingolipid- and cholesterol-enriched detergent-resistant lipid rafts.</text>
</comment>
<feature type="disulfide bond" evidence="22">
    <location>
        <begin position="80"/>
        <end position="92"/>
    </location>
</feature>
<keyword evidence="7 22" id="KW-1165">Clathrin-mediated endocytosis of virus by host</keyword>
<comment type="function">
    <text evidence="22">Binds to sialic acid-containing receptors on the cell surface, bringing about the attachment of the virus particle to the cell. This attachment induces virion internalization either through clathrin-dependent endocytosis or through clathrin- and caveolin-independent pathway. Plays a major role in the determination of host range restriction and virulence. Class I viral fusion protein. Responsible for penetration of the virus into the cell cytoplasm by mediating the fusion of the membrane of the endocytosed virus particle with the endosomal membrane. Low pH in endosomes induces an irreversible conformational change in HA2, releasing the fusion hydrophobic peptide. Several trimers are required to form a competent fusion pore.</text>
</comment>
<keyword evidence="10 22" id="KW-1161">Viral attachment to host cell</keyword>
<comment type="subunit">
    <text evidence="22 23">Homotrimer of disulfide-linked HA1-HA2.</text>
</comment>
<dbReference type="GO" id="GO:0019064">
    <property type="term" value="P:fusion of virus membrane with host plasma membrane"/>
    <property type="evidence" value="ECO:0007669"/>
    <property type="project" value="InterPro"/>
</dbReference>
<dbReference type="Gene3D" id="3.90.20.10">
    <property type="match status" value="1"/>
</dbReference>
<evidence type="ECO:0000256" key="8">
    <source>
        <dbReference type="ARBA" id="ARBA00022581"/>
    </source>
</evidence>
<evidence type="ECO:0000313" key="26">
    <source>
        <dbReference type="Proteomes" id="UP000168284"/>
    </source>
</evidence>
<dbReference type="PRINTS" id="PR00329">
    <property type="entry name" value="HEMAGGLUTN12"/>
</dbReference>
<evidence type="ECO:0000256" key="3">
    <source>
        <dbReference type="ARBA" id="ARBA00022506"/>
    </source>
</evidence>
<keyword evidence="3 22" id="KW-1168">Fusion of virus membrane with host membrane</keyword>
<keyword evidence="22" id="KW-0732">Signal</keyword>
<dbReference type="GO" id="GO:0020002">
    <property type="term" value="C:host cell plasma membrane"/>
    <property type="evidence" value="ECO:0007669"/>
    <property type="project" value="UniProtKB-SubCell"/>
</dbReference>
<feature type="lipid moiety-binding region" description="S-palmitoyl cysteine; by host" evidence="22">
    <location>
        <position position="564"/>
    </location>
</feature>
<evidence type="ECO:0000256" key="16">
    <source>
        <dbReference type="ARBA" id="ARBA00023139"/>
    </source>
</evidence>
<dbReference type="InterPro" id="IPR013828">
    <property type="entry name" value="Hemagglutn_HA1_a/b_dom_sf"/>
</dbReference>
<keyword evidence="19 22" id="KW-1167">Clathrin- and caveolin-independent endocytosis of virus by host</keyword>
<dbReference type="SUPFAM" id="SSF49818">
    <property type="entry name" value="Viral protein domain"/>
    <property type="match status" value="1"/>
</dbReference>
<evidence type="ECO:0000256" key="10">
    <source>
        <dbReference type="ARBA" id="ARBA00022804"/>
    </source>
</evidence>